<evidence type="ECO:0000259" key="2">
    <source>
        <dbReference type="PROSITE" id="PS50195"/>
    </source>
</evidence>
<dbReference type="CDD" id="cd06093">
    <property type="entry name" value="PX_domain"/>
    <property type="match status" value="1"/>
</dbReference>
<dbReference type="Pfam" id="PF00787">
    <property type="entry name" value="PX"/>
    <property type="match status" value="1"/>
</dbReference>
<dbReference type="SUPFAM" id="SSF64268">
    <property type="entry name" value="PX domain"/>
    <property type="match status" value="1"/>
</dbReference>
<dbReference type="InterPro" id="IPR016197">
    <property type="entry name" value="Chromo-like_dom_sf"/>
</dbReference>
<feature type="domain" description="PX" evidence="2">
    <location>
        <begin position="15"/>
        <end position="144"/>
    </location>
</feature>
<name>A0A7S3PHC1_9STRA</name>
<proteinExistence type="predicted"/>
<gene>
    <name evidence="3" type="ORF">ASTO00021_LOCUS6654</name>
</gene>
<dbReference type="Gene3D" id="3.30.1520.10">
    <property type="entry name" value="Phox-like domain"/>
    <property type="match status" value="1"/>
</dbReference>
<dbReference type="SUPFAM" id="SSF54160">
    <property type="entry name" value="Chromo domain-like"/>
    <property type="match status" value="1"/>
</dbReference>
<feature type="compositionally biased region" description="Polar residues" evidence="1">
    <location>
        <begin position="331"/>
        <end position="340"/>
    </location>
</feature>
<dbReference type="CDD" id="cd00024">
    <property type="entry name" value="CD_CSD"/>
    <property type="match status" value="1"/>
</dbReference>
<sequence>MKHGASRNTTPAGMEQSRLFASLVRAEKLAESSPVIYVVSVREASPSGEEIYRHWITRHRYSDFHKLHVELRRLGFPCPRMPPRTWPLTLKSEVFIDQRKEALDLWLQSCLCILQSIKREQVNHLDVEKAKTLFANFLIEHLKEKISAHMERRIRRLQQLKIGKAINITPLGDNESNQEFVTYSVVGNEVAHNFSPHTATVSFNGEEGETTPCSVCSIPPTPTSQGEFFKSWSMHTTNSLRLCADILKKEMSEPAVQYKSSNAIKNKKQKREKVPFDLQDQSSFPASDHNAIGTDDRAIHLQSLSESQLRPEEYIDSHRTKKVSYDYENSNKTSTITRTGPTDKVNPKDTGRIPKIIGCSRVDGKVKFKVRWADTWETLDSLLQFMSIKRLRNQAQDLNGLARSVCNDLEI</sequence>
<feature type="region of interest" description="Disordered" evidence="1">
    <location>
        <begin position="331"/>
        <end position="351"/>
    </location>
</feature>
<reference evidence="3" key="1">
    <citation type="submission" date="2021-01" db="EMBL/GenBank/DDBJ databases">
        <authorList>
            <person name="Corre E."/>
            <person name="Pelletier E."/>
            <person name="Niang G."/>
            <person name="Scheremetjew M."/>
            <person name="Finn R."/>
            <person name="Kale V."/>
            <person name="Holt S."/>
            <person name="Cochrane G."/>
            <person name="Meng A."/>
            <person name="Brown T."/>
            <person name="Cohen L."/>
        </authorList>
    </citation>
    <scope>NUCLEOTIDE SEQUENCE</scope>
    <source>
        <strain evidence="3">GSBS06</strain>
    </source>
</reference>
<organism evidence="3">
    <name type="scientific">Aplanochytrium stocchinoi</name>
    <dbReference type="NCBI Taxonomy" id="215587"/>
    <lineage>
        <taxon>Eukaryota</taxon>
        <taxon>Sar</taxon>
        <taxon>Stramenopiles</taxon>
        <taxon>Bigyra</taxon>
        <taxon>Labyrinthulomycetes</taxon>
        <taxon>Thraustochytrida</taxon>
        <taxon>Thraustochytriidae</taxon>
        <taxon>Aplanochytrium</taxon>
    </lineage>
</organism>
<dbReference type="AlphaFoldDB" id="A0A7S3PHC1"/>
<protein>
    <recommendedName>
        <fullName evidence="2">PX domain-containing protein</fullName>
    </recommendedName>
</protein>
<dbReference type="InterPro" id="IPR036871">
    <property type="entry name" value="PX_dom_sf"/>
</dbReference>
<dbReference type="InterPro" id="IPR001683">
    <property type="entry name" value="PX_dom"/>
</dbReference>
<evidence type="ECO:0000256" key="1">
    <source>
        <dbReference type="SAM" id="MobiDB-lite"/>
    </source>
</evidence>
<accession>A0A7S3PHC1</accession>
<evidence type="ECO:0000313" key="3">
    <source>
        <dbReference type="EMBL" id="CAE0436393.1"/>
    </source>
</evidence>
<dbReference type="EMBL" id="HBIN01008954">
    <property type="protein sequence ID" value="CAE0436393.1"/>
    <property type="molecule type" value="Transcribed_RNA"/>
</dbReference>
<dbReference type="GO" id="GO:0035091">
    <property type="term" value="F:phosphatidylinositol binding"/>
    <property type="evidence" value="ECO:0007669"/>
    <property type="project" value="InterPro"/>
</dbReference>
<dbReference type="PROSITE" id="PS50195">
    <property type="entry name" value="PX"/>
    <property type="match status" value="1"/>
</dbReference>